<dbReference type="EMBL" id="JFHE01000061">
    <property type="protein sequence ID" value="KDR26008.1"/>
    <property type="molecule type" value="Genomic_DNA"/>
</dbReference>
<name>A0A069NC88_9BURK</name>
<evidence type="ECO:0000313" key="3">
    <source>
        <dbReference type="Proteomes" id="UP000027439"/>
    </source>
</evidence>
<comment type="caution">
    <text evidence="2">The sequence shown here is derived from an EMBL/GenBank/DDBJ whole genome shotgun (WGS) entry which is preliminary data.</text>
</comment>
<evidence type="ECO:0000313" key="4">
    <source>
        <dbReference type="Proteomes" id="UP000597138"/>
    </source>
</evidence>
<protein>
    <recommendedName>
        <fullName evidence="5">DUF1059 domain-containing protein</fullName>
    </recommendedName>
</protein>
<dbReference type="Pfam" id="PF06348">
    <property type="entry name" value="DUF1059"/>
    <property type="match status" value="1"/>
</dbReference>
<dbReference type="Proteomes" id="UP000597138">
    <property type="component" value="Unassembled WGS sequence"/>
</dbReference>
<dbReference type="OrthoDB" id="4560214at2"/>
<dbReference type="STRING" id="1071679.BG57_28440"/>
<dbReference type="AlphaFoldDB" id="A0A069NC88"/>
<dbReference type="eggNOG" id="ENOG5032YPX">
    <property type="taxonomic scope" value="Bacteria"/>
</dbReference>
<reference evidence="1" key="4">
    <citation type="submission" date="2024-05" db="EMBL/GenBank/DDBJ databases">
        <authorList>
            <person name="Sun Q."/>
            <person name="Zhou Y."/>
        </authorList>
    </citation>
    <scope>NUCLEOTIDE SEQUENCE</scope>
    <source>
        <strain evidence="1">CGMCC 1.11013</strain>
    </source>
</reference>
<sequence>MARKYIDCREFPSDTNCTVALSADSEDELLEAAVQHAVSVHRHEDSPELRSELKKLFHDGTPPVERPGA</sequence>
<proteinExistence type="predicted"/>
<dbReference type="RefSeq" id="WP_035970443.1">
    <property type="nucleotide sequence ID" value="NZ_BMEG01000013.1"/>
</dbReference>
<evidence type="ECO:0000313" key="1">
    <source>
        <dbReference type="EMBL" id="GGD93660.1"/>
    </source>
</evidence>
<evidence type="ECO:0008006" key="5">
    <source>
        <dbReference type="Google" id="ProtNLM"/>
    </source>
</evidence>
<dbReference type="Proteomes" id="UP000027439">
    <property type="component" value="Unassembled WGS sequence"/>
</dbReference>
<keyword evidence="4" id="KW-1185">Reference proteome</keyword>
<reference evidence="4" key="3">
    <citation type="journal article" date="2019" name="Int. J. Syst. Evol. Microbiol.">
        <title>The Global Catalogue of Microorganisms (GCM) 10K type strain sequencing project: providing services to taxonomists for standard genome sequencing and annotation.</title>
        <authorList>
            <consortium name="The Broad Institute Genomics Platform"/>
            <consortium name="The Broad Institute Genome Sequencing Center for Infectious Disease"/>
            <person name="Wu L."/>
            <person name="Ma J."/>
        </authorList>
    </citation>
    <scope>NUCLEOTIDE SEQUENCE [LARGE SCALE GENOMIC DNA]</scope>
    <source>
        <strain evidence="4">CGMCC 1.11013</strain>
    </source>
</reference>
<evidence type="ECO:0000313" key="2">
    <source>
        <dbReference type="EMBL" id="KDR26008.1"/>
    </source>
</evidence>
<dbReference type="InterPro" id="IPR009409">
    <property type="entry name" value="DUF1059"/>
</dbReference>
<reference evidence="1" key="1">
    <citation type="journal article" date="2014" name="Int. J. Syst. Evol. Microbiol.">
        <title>Complete genome of a new Firmicutes species belonging to the dominant human colonic microbiota ('Ruminococcus bicirculans') reveals two chromosomes and a selective capacity to utilize plant glucans.</title>
        <authorList>
            <consortium name="NISC Comparative Sequencing Program"/>
            <person name="Wegmann U."/>
            <person name="Louis P."/>
            <person name="Goesmann A."/>
            <person name="Henrissat B."/>
            <person name="Duncan S.H."/>
            <person name="Flint H.J."/>
        </authorList>
    </citation>
    <scope>NUCLEOTIDE SEQUENCE</scope>
    <source>
        <strain evidence="1">CGMCC 1.11013</strain>
    </source>
</reference>
<dbReference type="EMBL" id="BMEG01000013">
    <property type="protein sequence ID" value="GGD93660.1"/>
    <property type="molecule type" value="Genomic_DNA"/>
</dbReference>
<accession>A0A069NC88</accession>
<gene>
    <name evidence="2" type="ORF">BG57_28440</name>
    <name evidence="1" type="ORF">GCM10010985_55490</name>
</gene>
<organism evidence="2 3">
    <name type="scientific">Caballeronia grimmiae</name>
    <dbReference type="NCBI Taxonomy" id="1071679"/>
    <lineage>
        <taxon>Bacteria</taxon>
        <taxon>Pseudomonadati</taxon>
        <taxon>Pseudomonadota</taxon>
        <taxon>Betaproteobacteria</taxon>
        <taxon>Burkholderiales</taxon>
        <taxon>Burkholderiaceae</taxon>
        <taxon>Caballeronia</taxon>
    </lineage>
</organism>
<reference evidence="2 3" key="2">
    <citation type="submission" date="2014-03" db="EMBL/GenBank/DDBJ databases">
        <title>Draft Genome Sequences of Four Burkholderia Strains.</title>
        <authorList>
            <person name="Liu X.Y."/>
            <person name="Li C.X."/>
            <person name="Xu J.H."/>
        </authorList>
    </citation>
    <scope>NUCLEOTIDE SEQUENCE [LARGE SCALE GENOMIC DNA]</scope>
    <source>
        <strain evidence="2 3">R27</strain>
    </source>
</reference>